<evidence type="ECO:0000313" key="5">
    <source>
        <dbReference type="Proteomes" id="UP000673552"/>
    </source>
</evidence>
<feature type="domain" description="Serine/threonine specific protein phosphatases" evidence="3">
    <location>
        <begin position="474"/>
        <end position="479"/>
    </location>
</feature>
<dbReference type="KEGG" id="lmat:92510376"/>
<feature type="compositionally biased region" description="Basic and acidic residues" evidence="2">
    <location>
        <begin position="37"/>
        <end position="66"/>
    </location>
</feature>
<feature type="region of interest" description="Disordered" evidence="2">
    <location>
        <begin position="388"/>
        <end position="435"/>
    </location>
</feature>
<sequence>MPRFFLFGKRKDKKKTGEEGRDEGDGVVPASPTEGAHSTDSKGPKITHREGSAMSRCKEGEERSSDVSDSPASASGPATAASSSPPPMGASNSSLGSDSKSQLPPQSHSPTDSSSLRLSAAPLKLQCSTLDDASVSTPRGIDLFPREMSDVTIPQLTEVFQVFRSFLDHCASTVVKQDSVALLRQILPEIAAVDTDVTAETITMKNFHPTFTIQPMLNHLLVQPAPLRARLCLAIYRFCGALSEELEDDLLSHAGLFGGLQSMNPNLRANAGSDCGSCEDARQSSPCGNSFAANGLGKVERCPDIDLAKIYDRLLHQDDYLPSAEELNEIFLRVQGLLRAEQNVLMVMMPAIVVGDLHGQIRDLLENVLTLGGPLVSREALALASSAHPAAKSKAPASPKRGSGGVTFPTPKKGKAAGAGKTLSGKPKDDDREPMQSHSYLFLGDYVDRGPNSLRVIAVLFAAKLLSPNTVFLLRGNHECSNTNRFYGFLDECHRRYPIVNNKVTTLHMCTPLASSPDSGSAAAGESSGGSSTPGAGSTHKGGNGASSAADANSSAEPTAGELGERTGGSGNSSPNSLSWDMKDHPLWLVANDTLRLLPICAALYEEVEADDGAASPPAAAAAAPGVNEGSPAAHAAESPEVPSSAKKLVPRKPANRSSRRNSEASSLGEPYRSPKLTASRSNTFIIASSRTASSTTPAASRESSPQSPPSTRASFSVSKKTRQVVRVCAMHGGLSPFIDDSFDGIIAINRFRDIERGALADLTWSDPSSDAAVARGAPAASKASNPCGEVISSDAKSPTVDSAETSTPNWIQVPLKKFQSACVFNGTPRGFSGNPRGTGHIFGEDTTINFINTNQLYFIVRAHQCVQEGFQWNHQDRLLTVFSAPNYCGMRNKGAVLLLDKHGAPTLKQYEYKGGEENNSVTAASAPQPPKLFS</sequence>
<evidence type="ECO:0000313" key="4">
    <source>
        <dbReference type="EMBL" id="KAG5464032.1"/>
    </source>
</evidence>
<evidence type="ECO:0000256" key="2">
    <source>
        <dbReference type="SAM" id="MobiDB-lite"/>
    </source>
</evidence>
<dbReference type="InterPro" id="IPR029052">
    <property type="entry name" value="Metallo-depent_PP-like"/>
</dbReference>
<accession>A0A836K9M9</accession>
<evidence type="ECO:0000259" key="3">
    <source>
        <dbReference type="PROSITE" id="PS00125"/>
    </source>
</evidence>
<protein>
    <recommendedName>
        <fullName evidence="1">Serine/threonine-protein phosphatase</fullName>
        <ecNumber evidence="1">3.1.3.16</ecNumber>
    </recommendedName>
</protein>
<feature type="region of interest" description="Disordered" evidence="2">
    <location>
        <begin position="515"/>
        <end position="578"/>
    </location>
</feature>
<feature type="region of interest" description="Disordered" evidence="2">
    <location>
        <begin position="690"/>
        <end position="719"/>
    </location>
</feature>
<dbReference type="GO" id="GO:0004722">
    <property type="term" value="F:protein serine/threonine phosphatase activity"/>
    <property type="evidence" value="ECO:0007669"/>
    <property type="project" value="UniProtKB-EC"/>
</dbReference>
<dbReference type="PANTHER" id="PTHR11668:SF514">
    <property type="entry name" value="SERINE_THREONINE-PROTEIN PHOSPHATASE"/>
    <property type="match status" value="1"/>
</dbReference>
<dbReference type="PRINTS" id="PR00114">
    <property type="entry name" value="STPHPHTASE"/>
</dbReference>
<feature type="compositionally biased region" description="Polar residues" evidence="2">
    <location>
        <begin position="710"/>
        <end position="719"/>
    </location>
</feature>
<comment type="catalytic activity">
    <reaction evidence="1">
        <text>O-phospho-L-threonyl-[protein] + H2O = L-threonyl-[protein] + phosphate</text>
        <dbReference type="Rhea" id="RHEA:47004"/>
        <dbReference type="Rhea" id="RHEA-COMP:11060"/>
        <dbReference type="Rhea" id="RHEA-COMP:11605"/>
        <dbReference type="ChEBI" id="CHEBI:15377"/>
        <dbReference type="ChEBI" id="CHEBI:30013"/>
        <dbReference type="ChEBI" id="CHEBI:43474"/>
        <dbReference type="ChEBI" id="CHEBI:61977"/>
        <dbReference type="EC" id="3.1.3.16"/>
    </reaction>
</comment>
<name>A0A836K9M9_9TRYP</name>
<reference evidence="4 5" key="1">
    <citation type="submission" date="2021-03" db="EMBL/GenBank/DDBJ databases">
        <title>Leishmania (Mundinia) martiniquensis Genome sequencing and assembly.</title>
        <authorList>
            <person name="Almutairi H."/>
            <person name="Gatherer D."/>
        </authorList>
    </citation>
    <scope>NUCLEOTIDE SEQUENCE [LARGE SCALE GENOMIC DNA]</scope>
    <source>
        <strain evidence="4">LSCM1</strain>
    </source>
</reference>
<dbReference type="Pfam" id="PF00149">
    <property type="entry name" value="Metallophos"/>
    <property type="match status" value="1"/>
</dbReference>
<feature type="compositionally biased region" description="Basic residues" evidence="2">
    <location>
        <begin position="649"/>
        <end position="660"/>
    </location>
</feature>
<feature type="compositionally biased region" description="Low complexity" evidence="2">
    <location>
        <begin position="690"/>
        <end position="706"/>
    </location>
</feature>
<dbReference type="RefSeq" id="XP_067173969.1">
    <property type="nucleotide sequence ID" value="XM_067317864.1"/>
</dbReference>
<dbReference type="EMBL" id="JAFEUZ010000036">
    <property type="protein sequence ID" value="KAG5464032.1"/>
    <property type="molecule type" value="Genomic_DNA"/>
</dbReference>
<dbReference type="OrthoDB" id="251965at2759"/>
<gene>
    <name evidence="4" type="ORF">LSCM1_00212</name>
</gene>
<feature type="compositionally biased region" description="Low complexity" evidence="2">
    <location>
        <begin position="515"/>
        <end position="539"/>
    </location>
</feature>
<dbReference type="GeneID" id="92510376"/>
<feature type="region of interest" description="Disordered" evidence="2">
    <location>
        <begin position="776"/>
        <end position="807"/>
    </location>
</feature>
<feature type="compositionally biased region" description="Basic and acidic residues" evidence="2">
    <location>
        <begin position="426"/>
        <end position="435"/>
    </location>
</feature>
<dbReference type="AlphaFoldDB" id="A0A836K9M9"/>
<evidence type="ECO:0000256" key="1">
    <source>
        <dbReference type="RuleBase" id="RU004273"/>
    </source>
</evidence>
<feature type="compositionally biased region" description="Polar residues" evidence="2">
    <location>
        <begin position="95"/>
        <end position="116"/>
    </location>
</feature>
<dbReference type="GO" id="GO:0005737">
    <property type="term" value="C:cytoplasm"/>
    <property type="evidence" value="ECO:0007669"/>
    <property type="project" value="TreeGrafter"/>
</dbReference>
<dbReference type="InterPro" id="IPR050341">
    <property type="entry name" value="PP1_catalytic_subunit"/>
</dbReference>
<dbReference type="SUPFAM" id="SSF56300">
    <property type="entry name" value="Metallo-dependent phosphatases"/>
    <property type="match status" value="1"/>
</dbReference>
<feature type="region of interest" description="Disordered" evidence="2">
    <location>
        <begin position="1"/>
        <end position="116"/>
    </location>
</feature>
<feature type="compositionally biased region" description="Low complexity" evidence="2">
    <location>
        <begin position="546"/>
        <end position="556"/>
    </location>
</feature>
<dbReference type="Proteomes" id="UP000673552">
    <property type="component" value="Chromosome 36"/>
</dbReference>
<dbReference type="PANTHER" id="PTHR11668">
    <property type="entry name" value="SERINE/THREONINE PROTEIN PHOSPHATASE"/>
    <property type="match status" value="1"/>
</dbReference>
<organism evidence="4 5">
    <name type="scientific">Leishmania martiniquensis</name>
    <dbReference type="NCBI Taxonomy" id="1580590"/>
    <lineage>
        <taxon>Eukaryota</taxon>
        <taxon>Discoba</taxon>
        <taxon>Euglenozoa</taxon>
        <taxon>Kinetoplastea</taxon>
        <taxon>Metakinetoplastina</taxon>
        <taxon>Trypanosomatida</taxon>
        <taxon>Trypanosomatidae</taxon>
        <taxon>Leishmaniinae</taxon>
        <taxon>Leishmania</taxon>
    </lineage>
</organism>
<dbReference type="PROSITE" id="PS00125">
    <property type="entry name" value="SER_THR_PHOSPHATASE"/>
    <property type="match status" value="1"/>
</dbReference>
<comment type="similarity">
    <text evidence="1">Belongs to the PPP phosphatase family.</text>
</comment>
<dbReference type="InterPro" id="IPR006186">
    <property type="entry name" value="Ser/Thr-sp_prot-phosphatase"/>
</dbReference>
<feature type="region of interest" description="Disordered" evidence="2">
    <location>
        <begin position="616"/>
        <end position="676"/>
    </location>
</feature>
<proteinExistence type="inferred from homology"/>
<dbReference type="EC" id="3.1.3.16" evidence="1"/>
<feature type="compositionally biased region" description="Low complexity" evidence="2">
    <location>
        <begin position="616"/>
        <end position="626"/>
    </location>
</feature>
<dbReference type="GO" id="GO:0005634">
    <property type="term" value="C:nucleus"/>
    <property type="evidence" value="ECO:0007669"/>
    <property type="project" value="TreeGrafter"/>
</dbReference>
<dbReference type="SMART" id="SM00156">
    <property type="entry name" value="PP2Ac"/>
    <property type="match status" value="1"/>
</dbReference>
<feature type="compositionally biased region" description="Low complexity" evidence="2">
    <location>
        <begin position="388"/>
        <end position="400"/>
    </location>
</feature>
<dbReference type="Gene3D" id="3.60.21.10">
    <property type="match status" value="2"/>
</dbReference>
<keyword evidence="1" id="KW-0378">Hydrolase</keyword>
<feature type="compositionally biased region" description="Polar residues" evidence="2">
    <location>
        <begin position="795"/>
        <end position="807"/>
    </location>
</feature>
<keyword evidence="5" id="KW-1185">Reference proteome</keyword>
<dbReference type="InterPro" id="IPR004843">
    <property type="entry name" value="Calcineurin-like_PHP"/>
</dbReference>
<feature type="compositionally biased region" description="Low complexity" evidence="2">
    <location>
        <begin position="67"/>
        <end position="94"/>
    </location>
</feature>
<comment type="caution">
    <text evidence="4">The sequence shown here is derived from an EMBL/GenBank/DDBJ whole genome shotgun (WGS) entry which is preliminary data.</text>
</comment>